<keyword evidence="1" id="KW-1133">Transmembrane helix</keyword>
<gene>
    <name evidence="2" type="ORF">RFI_08154</name>
</gene>
<feature type="transmembrane region" description="Helical" evidence="1">
    <location>
        <begin position="86"/>
        <end position="107"/>
    </location>
</feature>
<keyword evidence="3" id="KW-1185">Reference proteome</keyword>
<feature type="transmembrane region" description="Helical" evidence="1">
    <location>
        <begin position="56"/>
        <end position="74"/>
    </location>
</feature>
<dbReference type="Proteomes" id="UP000023152">
    <property type="component" value="Unassembled WGS sequence"/>
</dbReference>
<keyword evidence="1" id="KW-0812">Transmembrane</keyword>
<evidence type="ECO:0000256" key="1">
    <source>
        <dbReference type="SAM" id="Phobius"/>
    </source>
</evidence>
<proteinExistence type="predicted"/>
<protein>
    <submittedName>
        <fullName evidence="2">Uncharacterized protein</fullName>
    </submittedName>
</protein>
<keyword evidence="1" id="KW-0472">Membrane</keyword>
<feature type="transmembrane region" description="Helical" evidence="1">
    <location>
        <begin position="135"/>
        <end position="154"/>
    </location>
</feature>
<comment type="caution">
    <text evidence="2">The sequence shown here is derived from an EMBL/GenBank/DDBJ whole genome shotgun (WGS) entry which is preliminary data.</text>
</comment>
<accession>X6NSR2</accession>
<dbReference type="EMBL" id="ASPP01006341">
    <property type="protein sequence ID" value="ETO28968.1"/>
    <property type="molecule type" value="Genomic_DNA"/>
</dbReference>
<evidence type="ECO:0000313" key="3">
    <source>
        <dbReference type="Proteomes" id="UP000023152"/>
    </source>
</evidence>
<sequence length="182" mass="20960">MTFPLNLTFVYGVILGIVFMDLRVDHHFIGVESARSLNDLSRGYVYYADISANESIYFQLVLPCLIVVSGVFLMKLWIEKRTQIEFFLVFFNVFMVYVFIGSVIPQITKLKSMTLKSIADNTSQQDVMFKILKDIALSHVQVCLAAFFSLLIVLKSYLNDSSTEQIEQEEIEEKKENDKKTK</sequence>
<organism evidence="2 3">
    <name type="scientific">Reticulomyxa filosa</name>
    <dbReference type="NCBI Taxonomy" id="46433"/>
    <lineage>
        <taxon>Eukaryota</taxon>
        <taxon>Sar</taxon>
        <taxon>Rhizaria</taxon>
        <taxon>Retaria</taxon>
        <taxon>Foraminifera</taxon>
        <taxon>Monothalamids</taxon>
        <taxon>Reticulomyxidae</taxon>
        <taxon>Reticulomyxa</taxon>
    </lineage>
</organism>
<name>X6NSR2_RETFI</name>
<reference evidence="2 3" key="1">
    <citation type="journal article" date="2013" name="Curr. Biol.">
        <title>The Genome of the Foraminiferan Reticulomyxa filosa.</title>
        <authorList>
            <person name="Glockner G."/>
            <person name="Hulsmann N."/>
            <person name="Schleicher M."/>
            <person name="Noegel A.A."/>
            <person name="Eichinger L."/>
            <person name="Gallinger C."/>
            <person name="Pawlowski J."/>
            <person name="Sierra R."/>
            <person name="Euteneuer U."/>
            <person name="Pillet L."/>
            <person name="Moustafa A."/>
            <person name="Platzer M."/>
            <person name="Groth M."/>
            <person name="Szafranski K."/>
            <person name="Schliwa M."/>
        </authorList>
    </citation>
    <scope>NUCLEOTIDE SEQUENCE [LARGE SCALE GENOMIC DNA]</scope>
</reference>
<evidence type="ECO:0000313" key="2">
    <source>
        <dbReference type="EMBL" id="ETO28968.1"/>
    </source>
</evidence>
<dbReference type="AlphaFoldDB" id="X6NSR2"/>